<evidence type="ECO:0000256" key="1">
    <source>
        <dbReference type="SAM" id="Coils"/>
    </source>
</evidence>
<accession>A0ABT1X7L6</accession>
<organism evidence="2 3">
    <name type="scientific">Roseomonas populi</name>
    <dbReference type="NCBI Taxonomy" id="3121582"/>
    <lineage>
        <taxon>Bacteria</taxon>
        <taxon>Pseudomonadati</taxon>
        <taxon>Pseudomonadota</taxon>
        <taxon>Alphaproteobacteria</taxon>
        <taxon>Acetobacterales</taxon>
        <taxon>Roseomonadaceae</taxon>
        <taxon>Roseomonas</taxon>
    </lineage>
</organism>
<keyword evidence="3" id="KW-1185">Reference proteome</keyword>
<protein>
    <submittedName>
        <fullName evidence="2">Uncharacterized protein</fullName>
    </submittedName>
</protein>
<comment type="caution">
    <text evidence="2">The sequence shown here is derived from an EMBL/GenBank/DDBJ whole genome shotgun (WGS) entry which is preliminary data.</text>
</comment>
<keyword evidence="1" id="KW-0175">Coiled coil</keyword>
<gene>
    <name evidence="2" type="ORF">NRP21_18765</name>
</gene>
<reference evidence="2 3" key="1">
    <citation type="submission" date="2022-06" db="EMBL/GenBank/DDBJ databases">
        <title>Roseomonas CN29.</title>
        <authorList>
            <person name="Cheng Y."/>
            <person name="He X."/>
        </authorList>
    </citation>
    <scope>NUCLEOTIDE SEQUENCE [LARGE SCALE GENOMIC DNA]</scope>
    <source>
        <strain evidence="2 3">CN29</strain>
    </source>
</reference>
<name>A0ABT1X7L6_9PROT</name>
<feature type="coiled-coil region" evidence="1">
    <location>
        <begin position="21"/>
        <end position="48"/>
    </location>
</feature>
<evidence type="ECO:0000313" key="2">
    <source>
        <dbReference type="EMBL" id="MCR0984101.1"/>
    </source>
</evidence>
<dbReference type="Proteomes" id="UP001524642">
    <property type="component" value="Unassembled WGS sequence"/>
</dbReference>
<evidence type="ECO:0000313" key="3">
    <source>
        <dbReference type="Proteomes" id="UP001524642"/>
    </source>
</evidence>
<dbReference type="RefSeq" id="WP_257717758.1">
    <property type="nucleotide sequence ID" value="NZ_JANJOU010000018.1"/>
</dbReference>
<sequence>MNTFVSRPTFEKEFNYYRRLCNEMGKDIQRIQEDRERLMREVRRYQVQSRLDRDLAHITGSVQDIATLVARTLDAVVEHSLCKRALILREREPGSAQFDVLAAAGFRDLSPKIITHIDNPPAFGHCADGHCFPSNASALFKALNKLAGPGAMIWNYDRETGFAILITGTVGPIDIMFQQQGDDLTSIALHRIVDGLWRLQAREVGGHFVEPVEQKAIEAPQTANPNLEPLSVDTERPTIKEMEIVGQIERGGHIREVVVLSRDESEYAVFVLPSWGSGFRQVRTYRGLSVKVYKDFRRLGSYVRTTCQYRGCIIVMPVEAARAEKLRAAVPDTFGDAEGDATDSPPNIIQ</sequence>
<dbReference type="EMBL" id="JANJOU010000018">
    <property type="protein sequence ID" value="MCR0984101.1"/>
    <property type="molecule type" value="Genomic_DNA"/>
</dbReference>
<proteinExistence type="predicted"/>